<keyword evidence="3 6" id="KW-0812">Transmembrane</keyword>
<evidence type="ECO:0000256" key="5">
    <source>
        <dbReference type="ARBA" id="ARBA00023136"/>
    </source>
</evidence>
<name>W9HM66_FUSOX</name>
<keyword evidence="4 6" id="KW-1133">Transmembrane helix</keyword>
<evidence type="ECO:0008006" key="9">
    <source>
        <dbReference type="Google" id="ProtNLM"/>
    </source>
</evidence>
<evidence type="ECO:0000313" key="8">
    <source>
        <dbReference type="Proteomes" id="UP000030753"/>
    </source>
</evidence>
<evidence type="ECO:0000256" key="6">
    <source>
        <dbReference type="SAM" id="Phobius"/>
    </source>
</evidence>
<dbReference type="HOGENOM" id="CLU_004495_2_4_1"/>
<feature type="transmembrane region" description="Helical" evidence="6">
    <location>
        <begin position="124"/>
        <end position="146"/>
    </location>
</feature>
<evidence type="ECO:0000256" key="4">
    <source>
        <dbReference type="ARBA" id="ARBA00022989"/>
    </source>
</evidence>
<dbReference type="PANTHER" id="PTHR45649:SF19">
    <property type="entry name" value="TRANSPORTER, PUTATIVE (EUROFUNG)-RELATED"/>
    <property type="match status" value="1"/>
</dbReference>
<dbReference type="PANTHER" id="PTHR45649">
    <property type="entry name" value="AMINO-ACID PERMEASE BAT1"/>
    <property type="match status" value="1"/>
</dbReference>
<keyword evidence="2" id="KW-0813">Transport</keyword>
<feature type="transmembrane region" description="Helical" evidence="6">
    <location>
        <begin position="451"/>
        <end position="474"/>
    </location>
</feature>
<feature type="transmembrane region" description="Helical" evidence="6">
    <location>
        <begin position="328"/>
        <end position="348"/>
    </location>
</feature>
<feature type="transmembrane region" description="Helical" evidence="6">
    <location>
        <begin position="80"/>
        <end position="104"/>
    </location>
</feature>
<dbReference type="GO" id="GO:0022857">
    <property type="term" value="F:transmembrane transporter activity"/>
    <property type="evidence" value="ECO:0007669"/>
    <property type="project" value="InterPro"/>
</dbReference>
<evidence type="ECO:0000256" key="2">
    <source>
        <dbReference type="ARBA" id="ARBA00022448"/>
    </source>
</evidence>
<feature type="transmembrane region" description="Helical" evidence="6">
    <location>
        <begin position="194"/>
        <end position="215"/>
    </location>
</feature>
<dbReference type="Pfam" id="PF13520">
    <property type="entry name" value="AA_permease_2"/>
    <property type="match status" value="1"/>
</dbReference>
<feature type="transmembrane region" description="Helical" evidence="6">
    <location>
        <begin position="382"/>
        <end position="402"/>
    </location>
</feature>
<comment type="subcellular location">
    <subcellularLocation>
        <location evidence="1">Membrane</location>
        <topology evidence="1">Multi-pass membrane protein</topology>
    </subcellularLocation>
</comment>
<dbReference type="EMBL" id="JH717849">
    <property type="protein sequence ID" value="EWY81964.1"/>
    <property type="molecule type" value="Genomic_DNA"/>
</dbReference>
<dbReference type="AlphaFoldDB" id="W9HM66"/>
<evidence type="ECO:0000256" key="1">
    <source>
        <dbReference type="ARBA" id="ARBA00004141"/>
    </source>
</evidence>
<accession>W9HM66</accession>
<feature type="transmembrane region" description="Helical" evidence="6">
    <location>
        <begin position="46"/>
        <end position="68"/>
    </location>
</feature>
<sequence length="515" mass="56290">MDADMAKPEQLSGINNEGNSHVQVDETTVLERLGLEPQLKKTMGPLAILFAGYNICNSWVGLAATMVIGMEQGGSVTIVYGVLLITFCVGCSTATMAELASVYPTAGGPYHWTSILAPEKYNRVMSYTCAALNIFGWLSISSGIVIQPGQFIQAIRRFFNPDFDPPAWQFFLIFQATNIFFLAHNILLQRRTSWIHDIGFALSITSFIVIVVVCLSRTPSFSSSQFVWANFVNNTGWDSSVVVFLSGIANPNFMFAGIDGAVHLAEECSNAAKAVPKALLSTMVIGFTLGLGFALAMLYSLTDFARVVEDLTGVPIYEIWFQASRSEAAATTFVVLLLFIACFALNACMEVSSRLTWSFARDSALLGSKSLSQIHPRLQVPVWALIANSAVIFIIGCVYLASTTAFNAFIGSGLLLQQCSFAFPAALLLWNKRSDAVLPKTRSTNLGVFGWICDIVTVLFALLCTVMYCFPVSLPVTAGNMNYSCVVVGIMFLFTALNWFLHAQKHYKGPRLNTY</sequence>
<gene>
    <name evidence="7" type="ORF">FOYG_16169</name>
</gene>
<feature type="transmembrane region" description="Helical" evidence="6">
    <location>
        <begin position="480"/>
        <end position="501"/>
    </location>
</feature>
<dbReference type="OrthoDB" id="4476201at2759"/>
<feature type="transmembrane region" description="Helical" evidence="6">
    <location>
        <begin position="167"/>
        <end position="188"/>
    </location>
</feature>
<dbReference type="PIRSF" id="PIRSF006060">
    <property type="entry name" value="AA_transporter"/>
    <property type="match status" value="1"/>
</dbReference>
<dbReference type="Proteomes" id="UP000030753">
    <property type="component" value="Unassembled WGS sequence"/>
</dbReference>
<reference evidence="7 8" key="1">
    <citation type="submission" date="2011-06" db="EMBL/GenBank/DDBJ databases">
        <title>The Genome Sequence of Fusarium oxysporum FOSC 3-a.</title>
        <authorList>
            <consortium name="The Broad Institute Genome Sequencing Platform"/>
            <person name="Ma L.-J."/>
            <person name="Gale L.R."/>
            <person name="Schwartz D.C."/>
            <person name="Zhou S."/>
            <person name="Corby-Kistler H."/>
            <person name="Young S.K."/>
            <person name="Zeng Q."/>
            <person name="Gargeya S."/>
            <person name="Fitzgerald M."/>
            <person name="Haas B."/>
            <person name="Abouelleil A."/>
            <person name="Alvarado L."/>
            <person name="Arachchi H.M."/>
            <person name="Berlin A."/>
            <person name="Brown A."/>
            <person name="Chapman S.B."/>
            <person name="Chen Z."/>
            <person name="Dunbar C."/>
            <person name="Freedman E."/>
            <person name="Gearin G."/>
            <person name="Gellesch M."/>
            <person name="Goldberg J."/>
            <person name="Griggs A."/>
            <person name="Gujja S."/>
            <person name="Heiman D."/>
            <person name="Howarth C."/>
            <person name="Larson L."/>
            <person name="Lui A."/>
            <person name="MacDonald P.J.P."/>
            <person name="Mehta T."/>
            <person name="Montmayeur A."/>
            <person name="Murphy C."/>
            <person name="Neiman D."/>
            <person name="Pearson M."/>
            <person name="Priest M."/>
            <person name="Roberts A."/>
            <person name="Saif S."/>
            <person name="Shea T."/>
            <person name="Shenoy N."/>
            <person name="Sisk P."/>
            <person name="Stolte C."/>
            <person name="Sykes S."/>
            <person name="Wortman J."/>
            <person name="Nusbaum C."/>
            <person name="Birren B."/>
        </authorList>
    </citation>
    <scope>NUCLEOTIDE SEQUENCE [LARGE SCALE GENOMIC DNA]</scope>
    <source>
        <strain evidence="8">FOSC 3-a</strain>
    </source>
</reference>
<proteinExistence type="predicted"/>
<feature type="transmembrane region" description="Helical" evidence="6">
    <location>
        <begin position="279"/>
        <end position="301"/>
    </location>
</feature>
<keyword evidence="5 6" id="KW-0472">Membrane</keyword>
<evidence type="ECO:0000313" key="7">
    <source>
        <dbReference type="EMBL" id="EWY81964.1"/>
    </source>
</evidence>
<evidence type="ECO:0000256" key="3">
    <source>
        <dbReference type="ARBA" id="ARBA00022692"/>
    </source>
</evidence>
<organism evidence="7 8">
    <name type="scientific">Fusarium oxysporum NRRL 32931</name>
    <dbReference type="NCBI Taxonomy" id="660029"/>
    <lineage>
        <taxon>Eukaryota</taxon>
        <taxon>Fungi</taxon>
        <taxon>Dikarya</taxon>
        <taxon>Ascomycota</taxon>
        <taxon>Pezizomycotina</taxon>
        <taxon>Sordariomycetes</taxon>
        <taxon>Hypocreomycetidae</taxon>
        <taxon>Hypocreales</taxon>
        <taxon>Nectriaceae</taxon>
        <taxon>Fusarium</taxon>
        <taxon>Fusarium oxysporum species complex</taxon>
    </lineage>
</organism>
<dbReference type="InterPro" id="IPR002293">
    <property type="entry name" value="AA/rel_permease1"/>
</dbReference>
<dbReference type="GO" id="GO:0016020">
    <property type="term" value="C:membrane"/>
    <property type="evidence" value="ECO:0007669"/>
    <property type="project" value="UniProtKB-SubCell"/>
</dbReference>
<protein>
    <recommendedName>
        <fullName evidence="9">Choline transport protein</fullName>
    </recommendedName>
</protein>
<dbReference type="Gene3D" id="1.20.1740.10">
    <property type="entry name" value="Amino acid/polyamine transporter I"/>
    <property type="match status" value="1"/>
</dbReference>
<feature type="transmembrane region" description="Helical" evidence="6">
    <location>
        <begin position="408"/>
        <end position="430"/>
    </location>
</feature>